<keyword evidence="4" id="KW-0862">Zinc</keyword>
<feature type="chain" id="PRO_5032407900" evidence="5">
    <location>
        <begin position="27"/>
        <end position="277"/>
    </location>
</feature>
<reference evidence="7 8" key="1">
    <citation type="submission" date="2020-02" db="EMBL/GenBank/DDBJ databases">
        <authorList>
            <person name="Sun Q."/>
        </authorList>
    </citation>
    <scope>NUCLEOTIDE SEQUENCE [LARGE SCALE GENOMIC DNA]</scope>
    <source>
        <strain evidence="7 8">YIM 13062</strain>
    </source>
</reference>
<organism evidence="7 8">
    <name type="scientific">Kocuria subflava</name>
    <dbReference type="NCBI Taxonomy" id="1736139"/>
    <lineage>
        <taxon>Bacteria</taxon>
        <taxon>Bacillati</taxon>
        <taxon>Actinomycetota</taxon>
        <taxon>Actinomycetes</taxon>
        <taxon>Micrococcales</taxon>
        <taxon>Micrococcaceae</taxon>
        <taxon>Kocuria</taxon>
    </lineage>
</organism>
<feature type="domain" description="Peptidase metallopeptidase" evidence="6">
    <location>
        <begin position="100"/>
        <end position="277"/>
    </location>
</feature>
<keyword evidence="1 7" id="KW-0645">Protease</keyword>
<dbReference type="SMART" id="SM00235">
    <property type="entry name" value="ZnMc"/>
    <property type="match status" value="1"/>
</dbReference>
<evidence type="ECO:0000256" key="3">
    <source>
        <dbReference type="ARBA" id="ARBA00022801"/>
    </source>
</evidence>
<dbReference type="Proteomes" id="UP000521379">
    <property type="component" value="Unassembled WGS sequence"/>
</dbReference>
<evidence type="ECO:0000259" key="6">
    <source>
        <dbReference type="SMART" id="SM00235"/>
    </source>
</evidence>
<dbReference type="Pfam" id="PF00413">
    <property type="entry name" value="Peptidase_M10"/>
    <property type="match status" value="1"/>
</dbReference>
<dbReference type="GO" id="GO:0031012">
    <property type="term" value="C:extracellular matrix"/>
    <property type="evidence" value="ECO:0007669"/>
    <property type="project" value="InterPro"/>
</dbReference>
<evidence type="ECO:0000256" key="1">
    <source>
        <dbReference type="ARBA" id="ARBA00022670"/>
    </source>
</evidence>
<proteinExistence type="predicted"/>
<dbReference type="SUPFAM" id="SSF55486">
    <property type="entry name" value="Metalloproteases ('zincins'), catalytic domain"/>
    <property type="match status" value="1"/>
</dbReference>
<comment type="caution">
    <text evidence="7">The sequence shown here is derived from an EMBL/GenBank/DDBJ whole genome shotgun (WGS) entry which is preliminary data.</text>
</comment>
<keyword evidence="7" id="KW-0482">Metalloprotease</keyword>
<evidence type="ECO:0000256" key="4">
    <source>
        <dbReference type="ARBA" id="ARBA00022833"/>
    </source>
</evidence>
<dbReference type="GO" id="GO:0006508">
    <property type="term" value="P:proteolysis"/>
    <property type="evidence" value="ECO:0007669"/>
    <property type="project" value="UniProtKB-KW"/>
</dbReference>
<accession>A0A846TKI9</accession>
<name>A0A846TKI9_9MICC</name>
<evidence type="ECO:0000313" key="7">
    <source>
        <dbReference type="EMBL" id="NKE08973.1"/>
    </source>
</evidence>
<evidence type="ECO:0000256" key="5">
    <source>
        <dbReference type="SAM" id="SignalP"/>
    </source>
</evidence>
<sequence length="277" mass="30186">MKTLMRIGAAVAATALAMSTAPAVSAHETWADHSHQKPSWQQFESETFRDTDGQYIVDGDIPVPNTGSLFKFYDSLPSGPVAPESGGTGDLIANTDVYGNATLWPASQAKNLTYCVSNNFGSRKATVVNAMQRGAAMWENSSSGIDFRYVSSQDGNCNTRNNYVVFSVEPTSSTGYIARAFFPNSPKSSRNVLVADQFYSSGWQQEAIMAHELGHTLGFRHEHTRPEAGTCFEDNNWTPLTPYDSVSIMHYPQCNGGSANLSFSPYDRSGVQRAYGS</sequence>
<dbReference type="InterPro" id="IPR006026">
    <property type="entry name" value="Peptidase_Metallo"/>
</dbReference>
<protein>
    <submittedName>
        <fullName evidence="7">Matrixin family metalloprotease</fullName>
    </submittedName>
</protein>
<keyword evidence="3" id="KW-0378">Hydrolase</keyword>
<keyword evidence="5" id="KW-0732">Signal</keyword>
<keyword evidence="2" id="KW-0479">Metal-binding</keyword>
<keyword evidence="8" id="KW-1185">Reference proteome</keyword>
<dbReference type="Gene3D" id="3.40.390.10">
    <property type="entry name" value="Collagenase (Catalytic Domain)"/>
    <property type="match status" value="1"/>
</dbReference>
<dbReference type="GO" id="GO:0008270">
    <property type="term" value="F:zinc ion binding"/>
    <property type="evidence" value="ECO:0007669"/>
    <property type="project" value="InterPro"/>
</dbReference>
<evidence type="ECO:0000313" key="8">
    <source>
        <dbReference type="Proteomes" id="UP000521379"/>
    </source>
</evidence>
<dbReference type="InterPro" id="IPR001818">
    <property type="entry name" value="Pept_M10_metallopeptidase"/>
</dbReference>
<dbReference type="AlphaFoldDB" id="A0A846TKI9"/>
<dbReference type="InterPro" id="IPR024079">
    <property type="entry name" value="MetalloPept_cat_dom_sf"/>
</dbReference>
<evidence type="ECO:0000256" key="2">
    <source>
        <dbReference type="ARBA" id="ARBA00022723"/>
    </source>
</evidence>
<dbReference type="EMBL" id="JAAVUN010000003">
    <property type="protein sequence ID" value="NKE08973.1"/>
    <property type="molecule type" value="Genomic_DNA"/>
</dbReference>
<dbReference type="RefSeq" id="WP_119932218.1">
    <property type="nucleotide sequence ID" value="NZ_JAAVUN010000003.1"/>
</dbReference>
<gene>
    <name evidence="7" type="ORF">GTW58_03220</name>
</gene>
<feature type="signal peptide" evidence="5">
    <location>
        <begin position="1"/>
        <end position="26"/>
    </location>
</feature>
<dbReference type="GO" id="GO:0004222">
    <property type="term" value="F:metalloendopeptidase activity"/>
    <property type="evidence" value="ECO:0007669"/>
    <property type="project" value="InterPro"/>
</dbReference>